<comment type="caution">
    <text evidence="5">The sequence shown here is derived from an EMBL/GenBank/DDBJ whole genome shotgun (WGS) entry which is preliminary data.</text>
</comment>
<gene>
    <name evidence="5" type="ORF">GCM10007423_21050</name>
</gene>
<feature type="compositionally biased region" description="Polar residues" evidence="2">
    <location>
        <begin position="588"/>
        <end position="598"/>
    </location>
</feature>
<organism evidence="5 6">
    <name type="scientific">Dyadobacter endophyticus</name>
    <dbReference type="NCBI Taxonomy" id="1749036"/>
    <lineage>
        <taxon>Bacteria</taxon>
        <taxon>Pseudomonadati</taxon>
        <taxon>Bacteroidota</taxon>
        <taxon>Cytophagia</taxon>
        <taxon>Cytophagales</taxon>
        <taxon>Spirosomataceae</taxon>
        <taxon>Dyadobacter</taxon>
    </lineage>
</organism>
<dbReference type="PANTHER" id="PTHR22953">
    <property type="entry name" value="ACID PHOSPHATASE RELATED"/>
    <property type="match status" value="1"/>
</dbReference>
<feature type="domain" description="Purple acid phosphatase N-terminal" evidence="4">
    <location>
        <begin position="213"/>
        <end position="281"/>
    </location>
</feature>
<dbReference type="Proteomes" id="UP000600214">
    <property type="component" value="Unassembled WGS sequence"/>
</dbReference>
<keyword evidence="6" id="KW-1185">Reference proteome</keyword>
<dbReference type="InterPro" id="IPR008963">
    <property type="entry name" value="Purple_acid_Pase-like_N"/>
</dbReference>
<feature type="domain" description="Calcineurin-like phosphoesterase" evidence="3">
    <location>
        <begin position="310"/>
        <end position="576"/>
    </location>
</feature>
<evidence type="ECO:0000256" key="1">
    <source>
        <dbReference type="ARBA" id="ARBA00022729"/>
    </source>
</evidence>
<dbReference type="Gene3D" id="2.60.40.380">
    <property type="entry name" value="Purple acid phosphatase-like, N-terminal"/>
    <property type="match status" value="1"/>
</dbReference>
<dbReference type="InterPro" id="IPR015914">
    <property type="entry name" value="PAPs_N"/>
</dbReference>
<sequence>METKPAHQGAPGHAAAGALLVWLLLFGAAEVLAQTIVPYQSNWKYLQDGVVQNGGTWATAGYNDASWQSGNAPFGFGSNAGYTYATTLQRGPNNTTPNHPVFYFRKSFQVSNTSTYASLRLRATLDDGIVIYIGGVEVARKNMTPSQGGYAGTPVGTPLLTIDTVLSVNRIQNGTNIIAVELHQTGQTSSDIYFDLQLDGQPAGAPPSLFRHPYLQLASHNQMTVYWYTNVKTNASVRYSTNPDLEIYQEVRSSVSDTLHTVTLKNLAPDTQYYYSVGYYSGYDYVQLQYNPSVNYFRTLHDPADTTKSLRFWLLGDSGAGQSTNPRPYNVRDAYLAYLASKNNPKVDGMLFLGDNSNTFPYEGLQTALDLTLFKFYNNPSDKQLLSRIPSWTVIGNHDYDPDLAYKTKSGKTIKLKKGYQNQTAASFSAFAYPDSAQIGGEPTYNKKGYYSFNQSNVHFVVLNPPMVESQNVNENWERESSTAGYYDLFSKNSIAMDDSTNSPIDSLPQVKWLVKDLTKNKQKWTVVTFHLPPFSTIGHFPTEKDLLRVQEKLLPILEKPEYHVDALVVSHSHAYERAGMIRKKGTQARTSDYTQTGGQAGNGNLGRYPNTLPYAKTNSETAYTYILSGSAGRGWYTTSLSDGGYTPGSSSIKHPSTSVPPLDNLTGDNTTDFYHKEGGSVELVFQENRLDVKFIKESDVSPRFVVADSFVVMKDVSKKKTMTIQNGGDAVKLTASWIGKYNWYTAQQPGVLLASGVRDLSIGPGSSSTFYVKDDKGYLADTFIVNVTNPKPVSTGDTLIKFRSQWLLPLMAGIMSKDIKLEKQCIAPWSFTGPPFEMPVKSIAGFGHGDEGYPMATYLIEKVMVPAERLWFRRSFVLNGSAQTYAGFKLTLLRDKNLSNRKSFYTKEHLLLVNGQPIEITASSTKDLGNGREEVTYTLSNRGFVYGINYILVSYYIYPMSLTSVNPATDPFTFDAQLISMPLGLAPPPASKQFKLGTVALSQQTCAGDTVSVEFEAVGNESGFPVLYEARLVTATGDVPFGEGTRSPILGRLPRGLAEGKYKVRIATKNAFMDDLEGPETFVKALPTAAILPAPAVTVWKGEFVTLSVKFAGPGPWHYVASDGTEGTAAAADTSIRVKAGSTGPYMLRSVSNGCGAGDVSGAVEVAVKEPFLTVSDVSQLTLAPFKTALCDGDSVAVSFTVTGPDRERTYAAQLSDANGGFGSAALLGNSAGSPVRMRLPAALAEGNDYRIRVVAVNPDVDFTSNQSDAQPCGRELHAE</sequence>
<evidence type="ECO:0000313" key="5">
    <source>
        <dbReference type="EMBL" id="GGH31889.1"/>
    </source>
</evidence>
<protein>
    <recommendedName>
        <fullName evidence="7">Calcineurin-like phosphoesterase</fullName>
    </recommendedName>
</protein>
<accession>A0ABQ1YPA7</accession>
<dbReference type="Gene3D" id="3.60.21.10">
    <property type="match status" value="1"/>
</dbReference>
<proteinExistence type="predicted"/>
<feature type="region of interest" description="Disordered" evidence="2">
    <location>
        <begin position="587"/>
        <end position="606"/>
    </location>
</feature>
<evidence type="ECO:0008006" key="7">
    <source>
        <dbReference type="Google" id="ProtNLM"/>
    </source>
</evidence>
<dbReference type="InterPro" id="IPR029052">
    <property type="entry name" value="Metallo-depent_PP-like"/>
</dbReference>
<keyword evidence="1" id="KW-0732">Signal</keyword>
<dbReference type="Pfam" id="PF00149">
    <property type="entry name" value="Metallophos"/>
    <property type="match status" value="1"/>
</dbReference>
<dbReference type="EMBL" id="BMIA01000001">
    <property type="protein sequence ID" value="GGH31889.1"/>
    <property type="molecule type" value="Genomic_DNA"/>
</dbReference>
<evidence type="ECO:0000259" key="3">
    <source>
        <dbReference type="Pfam" id="PF00149"/>
    </source>
</evidence>
<name>A0ABQ1YPA7_9BACT</name>
<dbReference type="Pfam" id="PF16656">
    <property type="entry name" value="Pur_ac_phosph_N"/>
    <property type="match status" value="1"/>
</dbReference>
<evidence type="ECO:0000313" key="6">
    <source>
        <dbReference type="Proteomes" id="UP000600214"/>
    </source>
</evidence>
<dbReference type="SUPFAM" id="SSF56300">
    <property type="entry name" value="Metallo-dependent phosphatases"/>
    <property type="match status" value="1"/>
</dbReference>
<dbReference type="PANTHER" id="PTHR22953:SF153">
    <property type="entry name" value="PURPLE ACID PHOSPHATASE"/>
    <property type="match status" value="1"/>
</dbReference>
<evidence type="ECO:0000256" key="2">
    <source>
        <dbReference type="SAM" id="MobiDB-lite"/>
    </source>
</evidence>
<dbReference type="SUPFAM" id="SSF49363">
    <property type="entry name" value="Purple acid phosphatase, N-terminal domain"/>
    <property type="match status" value="1"/>
</dbReference>
<dbReference type="Gene3D" id="2.60.120.260">
    <property type="entry name" value="Galactose-binding domain-like"/>
    <property type="match status" value="1"/>
</dbReference>
<dbReference type="RefSeq" id="WP_188931436.1">
    <property type="nucleotide sequence ID" value="NZ_BMIA01000001.1"/>
</dbReference>
<dbReference type="InterPro" id="IPR004843">
    <property type="entry name" value="Calcineurin-like_PHP"/>
</dbReference>
<evidence type="ECO:0000259" key="4">
    <source>
        <dbReference type="Pfam" id="PF16656"/>
    </source>
</evidence>
<reference evidence="6" key="1">
    <citation type="journal article" date="2019" name="Int. J. Syst. Evol. Microbiol.">
        <title>The Global Catalogue of Microorganisms (GCM) 10K type strain sequencing project: providing services to taxonomists for standard genome sequencing and annotation.</title>
        <authorList>
            <consortium name="The Broad Institute Genomics Platform"/>
            <consortium name="The Broad Institute Genome Sequencing Center for Infectious Disease"/>
            <person name="Wu L."/>
            <person name="Ma J."/>
        </authorList>
    </citation>
    <scope>NUCLEOTIDE SEQUENCE [LARGE SCALE GENOMIC DNA]</scope>
    <source>
        <strain evidence="6">CGMCC 1.15288</strain>
    </source>
</reference>
<dbReference type="InterPro" id="IPR039331">
    <property type="entry name" value="PAPs-like"/>
</dbReference>